<accession>A0A6M6JVD0</accession>
<dbReference type="PANTHER" id="PTHR33383">
    <property type="entry name" value="MEMBRANE PROTEIN INSERTION EFFICIENCY FACTOR-RELATED"/>
    <property type="match status" value="1"/>
</dbReference>
<comment type="similarity">
    <text evidence="1">Belongs to the UPF0161 family.</text>
</comment>
<dbReference type="GO" id="GO:0005886">
    <property type="term" value="C:plasma membrane"/>
    <property type="evidence" value="ECO:0007669"/>
    <property type="project" value="UniProtKB-SubCell"/>
</dbReference>
<dbReference type="NCBIfam" id="TIGR00278">
    <property type="entry name" value="membrane protein insertion efficiency factor YidD"/>
    <property type="match status" value="1"/>
</dbReference>
<dbReference type="KEGG" id="pbro:HOP40_07965"/>
<reference evidence="2 3" key="1">
    <citation type="submission" date="2020-05" db="EMBL/GenBank/DDBJ databases">
        <authorList>
            <person name="Mo P."/>
        </authorList>
    </citation>
    <scope>NUCLEOTIDE SEQUENCE [LARGE SCALE GENOMIC DNA]</scope>
    <source>
        <strain evidence="2 3">Gen01</strain>
    </source>
</reference>
<dbReference type="Pfam" id="PF01809">
    <property type="entry name" value="YidD"/>
    <property type="match status" value="1"/>
</dbReference>
<proteinExistence type="inferred from homology"/>
<keyword evidence="1" id="KW-1003">Cell membrane</keyword>
<dbReference type="EMBL" id="CP053564">
    <property type="protein sequence ID" value="QJY50472.1"/>
    <property type="molecule type" value="Genomic_DNA"/>
</dbReference>
<evidence type="ECO:0000313" key="2">
    <source>
        <dbReference type="EMBL" id="QJY50472.1"/>
    </source>
</evidence>
<dbReference type="AlphaFoldDB" id="A0A6M6JVD0"/>
<dbReference type="SMART" id="SM01234">
    <property type="entry name" value="Haemolytic"/>
    <property type="match status" value="1"/>
</dbReference>
<gene>
    <name evidence="2" type="primary">yidD</name>
    <name evidence="2" type="ORF">HOP40_07965</name>
</gene>
<comment type="function">
    <text evidence="1">Could be involved in insertion of integral membrane proteins into the membrane.</text>
</comment>
<evidence type="ECO:0000256" key="1">
    <source>
        <dbReference type="HAMAP-Rule" id="MF_00386"/>
    </source>
</evidence>
<evidence type="ECO:0000313" key="3">
    <source>
        <dbReference type="Proteomes" id="UP000505377"/>
    </source>
</evidence>
<name>A0A6M6JVD0_9PSEU</name>
<dbReference type="PANTHER" id="PTHR33383:SF1">
    <property type="entry name" value="MEMBRANE PROTEIN INSERTION EFFICIENCY FACTOR-RELATED"/>
    <property type="match status" value="1"/>
</dbReference>
<dbReference type="InterPro" id="IPR002696">
    <property type="entry name" value="Membr_insert_effic_factor_YidD"/>
</dbReference>
<protein>
    <recommendedName>
        <fullName evidence="1">Putative membrane protein insertion efficiency factor</fullName>
    </recommendedName>
</protein>
<keyword evidence="1" id="KW-0472">Membrane</keyword>
<dbReference type="HAMAP" id="MF_00386">
    <property type="entry name" value="UPF0161_YidD"/>
    <property type="match status" value="1"/>
</dbReference>
<dbReference type="Proteomes" id="UP000505377">
    <property type="component" value="Chromosome"/>
</dbReference>
<comment type="subcellular location">
    <subcellularLocation>
        <location evidence="1">Cell membrane</location>
        <topology evidence="1">Peripheral membrane protein</topology>
        <orientation evidence="1">Cytoplasmic side</orientation>
    </subcellularLocation>
</comment>
<keyword evidence="3" id="KW-1185">Reference proteome</keyword>
<sequence>MRRGAGPAPGGRGHLGGARLRPRRGAARCAAQAPGGPGAVRRCAVTPSRAARPLIALLRGYQTYVSPAFPPVCRFYPTCSSYAVEALQVHGALRGSWLTLRRLLKCAPWHPGGIDLVPARPNHHEEQAPC</sequence>
<organism evidence="2 3">
    <name type="scientific">Pseudonocardia broussonetiae</name>
    <dbReference type="NCBI Taxonomy" id="2736640"/>
    <lineage>
        <taxon>Bacteria</taxon>
        <taxon>Bacillati</taxon>
        <taxon>Actinomycetota</taxon>
        <taxon>Actinomycetes</taxon>
        <taxon>Pseudonocardiales</taxon>
        <taxon>Pseudonocardiaceae</taxon>
        <taxon>Pseudonocardia</taxon>
    </lineage>
</organism>